<dbReference type="STRING" id="283909.R7VDE0"/>
<dbReference type="Pfam" id="PF02338">
    <property type="entry name" value="OTU"/>
    <property type="match status" value="1"/>
</dbReference>
<name>R7VDE0_CAPTE</name>
<dbReference type="PANTHER" id="PTHR12419">
    <property type="entry name" value="OTU DOMAIN CONTAINING PROTEIN"/>
    <property type="match status" value="1"/>
</dbReference>
<dbReference type="InterPro" id="IPR038765">
    <property type="entry name" value="Papain-like_cys_pep_sf"/>
</dbReference>
<dbReference type="OrthoDB" id="415023at2759"/>
<dbReference type="PANTHER" id="PTHR12419:SF10">
    <property type="entry name" value="DEUBIQUITINASE OTUD6B"/>
    <property type="match status" value="1"/>
</dbReference>
<organism evidence="3">
    <name type="scientific">Capitella teleta</name>
    <name type="common">Polychaete worm</name>
    <dbReference type="NCBI Taxonomy" id="283909"/>
    <lineage>
        <taxon>Eukaryota</taxon>
        <taxon>Metazoa</taxon>
        <taxon>Spiralia</taxon>
        <taxon>Lophotrochozoa</taxon>
        <taxon>Annelida</taxon>
        <taxon>Polychaeta</taxon>
        <taxon>Sedentaria</taxon>
        <taxon>Scolecida</taxon>
        <taxon>Capitellidae</taxon>
        <taxon>Capitella</taxon>
    </lineage>
</organism>
<evidence type="ECO:0000256" key="1">
    <source>
        <dbReference type="SAM" id="MobiDB-lite"/>
    </source>
</evidence>
<dbReference type="GO" id="GO:0004843">
    <property type="term" value="F:cysteine-type deubiquitinase activity"/>
    <property type="evidence" value="ECO:0007669"/>
    <property type="project" value="TreeGrafter"/>
</dbReference>
<dbReference type="Proteomes" id="UP000014760">
    <property type="component" value="Unassembled WGS sequence"/>
</dbReference>
<reference evidence="3 5" key="2">
    <citation type="journal article" date="2013" name="Nature">
        <title>Insights into bilaterian evolution from three spiralian genomes.</title>
        <authorList>
            <person name="Simakov O."/>
            <person name="Marletaz F."/>
            <person name="Cho S.J."/>
            <person name="Edsinger-Gonzales E."/>
            <person name="Havlak P."/>
            <person name="Hellsten U."/>
            <person name="Kuo D.H."/>
            <person name="Larsson T."/>
            <person name="Lv J."/>
            <person name="Arendt D."/>
            <person name="Savage R."/>
            <person name="Osoegawa K."/>
            <person name="de Jong P."/>
            <person name="Grimwood J."/>
            <person name="Chapman J.A."/>
            <person name="Shapiro H."/>
            <person name="Aerts A."/>
            <person name="Otillar R.P."/>
            <person name="Terry A.Y."/>
            <person name="Boore J.L."/>
            <person name="Grigoriev I.V."/>
            <person name="Lindberg D.R."/>
            <person name="Seaver E.C."/>
            <person name="Weisblat D.A."/>
            <person name="Putnam N.H."/>
            <person name="Rokhsar D.S."/>
        </authorList>
    </citation>
    <scope>NUCLEOTIDE SEQUENCE</scope>
    <source>
        <strain evidence="3 5">I ESC-2004</strain>
    </source>
</reference>
<evidence type="ECO:0000259" key="2">
    <source>
        <dbReference type="PROSITE" id="PS50802"/>
    </source>
</evidence>
<dbReference type="EMBL" id="AMQN01017349">
    <property type="status" value="NOT_ANNOTATED_CDS"/>
    <property type="molecule type" value="Genomic_DNA"/>
</dbReference>
<dbReference type="InterPro" id="IPR050704">
    <property type="entry name" value="Peptidase_C85-like"/>
</dbReference>
<feature type="region of interest" description="Disordered" evidence="1">
    <location>
        <begin position="1"/>
        <end position="45"/>
    </location>
</feature>
<dbReference type="Gene3D" id="3.90.70.80">
    <property type="match status" value="1"/>
</dbReference>
<proteinExistence type="predicted"/>
<dbReference type="SUPFAM" id="SSF54001">
    <property type="entry name" value="Cysteine proteinases"/>
    <property type="match status" value="1"/>
</dbReference>
<dbReference type="PROSITE" id="PS50802">
    <property type="entry name" value="OTU"/>
    <property type="match status" value="1"/>
</dbReference>
<evidence type="ECO:0000313" key="4">
    <source>
        <dbReference type="EnsemblMetazoa" id="CapteP156592"/>
    </source>
</evidence>
<reference evidence="5" key="1">
    <citation type="submission" date="2012-12" db="EMBL/GenBank/DDBJ databases">
        <authorList>
            <person name="Hellsten U."/>
            <person name="Grimwood J."/>
            <person name="Chapman J.A."/>
            <person name="Shapiro H."/>
            <person name="Aerts A."/>
            <person name="Otillar R.P."/>
            <person name="Terry A.Y."/>
            <person name="Boore J.L."/>
            <person name="Simakov O."/>
            <person name="Marletaz F."/>
            <person name="Cho S.-J."/>
            <person name="Edsinger-Gonzales E."/>
            <person name="Havlak P."/>
            <person name="Kuo D.-H."/>
            <person name="Larsson T."/>
            <person name="Lv J."/>
            <person name="Arendt D."/>
            <person name="Savage R."/>
            <person name="Osoegawa K."/>
            <person name="de Jong P."/>
            <person name="Lindberg D.R."/>
            <person name="Seaver E.C."/>
            <person name="Weisblat D.A."/>
            <person name="Putnam N.H."/>
            <person name="Grigoriev I.V."/>
            <person name="Rokhsar D.S."/>
        </authorList>
    </citation>
    <scope>NUCLEOTIDE SEQUENCE</scope>
    <source>
        <strain evidence="5">I ESC-2004</strain>
    </source>
</reference>
<sequence>MSDNEIEEVETVEKRHRRQKRELQAEITRLKHSVPKGDKKRKKEVNTQIVLLEEGLRKRQEQELLAEVESGVSQVSVVEEVAAEEGATATEVNANKPTGKKSKAQKRRDKKNEQEKEREERIRQQEIDNLSGARHLEAASLKEMLNARNLHTSQIPSDGDCLYAAIVDQLNQIPKAVNHTDTGDPYTEEDFVKYCDKVESSKEWGGQLEVQALSNVLQHPIEVIQAEGPSLLVGQHFPSASLLLSYHRHAFGLGEHYNSVLPGVAKEEDEGDLDASQFTSASSD</sequence>
<dbReference type="EMBL" id="KB293024">
    <property type="protein sequence ID" value="ELU16654.1"/>
    <property type="molecule type" value="Genomic_DNA"/>
</dbReference>
<dbReference type="InterPro" id="IPR003323">
    <property type="entry name" value="OTU_dom"/>
</dbReference>
<feature type="compositionally biased region" description="Basic residues" evidence="1">
    <location>
        <begin position="30"/>
        <end position="43"/>
    </location>
</feature>
<dbReference type="AlphaFoldDB" id="R7VDE0"/>
<keyword evidence="5" id="KW-1185">Reference proteome</keyword>
<evidence type="ECO:0000313" key="5">
    <source>
        <dbReference type="Proteomes" id="UP000014760"/>
    </source>
</evidence>
<accession>R7VDE0</accession>
<dbReference type="GO" id="GO:0016579">
    <property type="term" value="P:protein deubiquitination"/>
    <property type="evidence" value="ECO:0007669"/>
    <property type="project" value="TreeGrafter"/>
</dbReference>
<dbReference type="EnsemblMetazoa" id="CapteT156592">
    <property type="protein sequence ID" value="CapteP156592"/>
    <property type="gene ID" value="CapteG156592"/>
</dbReference>
<feature type="region of interest" description="Disordered" evidence="1">
    <location>
        <begin position="88"/>
        <end position="122"/>
    </location>
</feature>
<feature type="compositionally biased region" description="Basic residues" evidence="1">
    <location>
        <begin position="98"/>
        <end position="109"/>
    </location>
</feature>
<dbReference type="HOGENOM" id="CLU_034963_0_0_1"/>
<feature type="domain" description="OTU" evidence="2">
    <location>
        <begin position="150"/>
        <end position="263"/>
    </location>
</feature>
<reference evidence="4" key="3">
    <citation type="submission" date="2015-06" db="UniProtKB">
        <authorList>
            <consortium name="EnsemblMetazoa"/>
        </authorList>
    </citation>
    <scope>IDENTIFICATION</scope>
</reference>
<evidence type="ECO:0000313" key="3">
    <source>
        <dbReference type="EMBL" id="ELU16654.1"/>
    </source>
</evidence>
<gene>
    <name evidence="3" type="ORF">CAPTEDRAFT_156592</name>
</gene>
<feature type="compositionally biased region" description="Basic and acidic residues" evidence="1">
    <location>
        <begin position="110"/>
        <end position="122"/>
    </location>
</feature>
<feature type="compositionally biased region" description="Acidic residues" evidence="1">
    <location>
        <begin position="1"/>
        <end position="10"/>
    </location>
</feature>
<protein>
    <recommendedName>
        <fullName evidence="2">OTU domain-containing protein</fullName>
    </recommendedName>
</protein>
<dbReference type="OMA" id="YELGAHY"/>
<dbReference type="FunCoup" id="R7VDE0">
    <property type="interactions" value="221"/>
</dbReference>